<keyword evidence="3" id="KW-1185">Reference proteome</keyword>
<keyword evidence="1" id="KW-1133">Transmembrane helix</keyword>
<feature type="transmembrane region" description="Helical" evidence="1">
    <location>
        <begin position="118"/>
        <end position="136"/>
    </location>
</feature>
<reference evidence="3" key="1">
    <citation type="submission" date="2016-10" db="EMBL/GenBank/DDBJ databases">
        <authorList>
            <person name="Varghese N."/>
            <person name="Submissions S."/>
        </authorList>
    </citation>
    <scope>NUCLEOTIDE SEQUENCE [LARGE SCALE GENOMIC DNA]</scope>
    <source>
        <strain evidence="3">DSM 22703</strain>
    </source>
</reference>
<name>A0A1G5XMB1_9BACT</name>
<accession>A0A1G5XMB1</accession>
<dbReference type="AlphaFoldDB" id="A0A1G5XMB1"/>
<feature type="transmembrane region" description="Helical" evidence="1">
    <location>
        <begin position="86"/>
        <end position="106"/>
    </location>
</feature>
<keyword evidence="1" id="KW-0472">Membrane</keyword>
<evidence type="ECO:0000256" key="1">
    <source>
        <dbReference type="SAM" id="Phobius"/>
    </source>
</evidence>
<organism evidence="2 3">
    <name type="scientific">Algoriphagus alkaliphilus</name>
    <dbReference type="NCBI Taxonomy" id="279824"/>
    <lineage>
        <taxon>Bacteria</taxon>
        <taxon>Pseudomonadati</taxon>
        <taxon>Bacteroidota</taxon>
        <taxon>Cytophagia</taxon>
        <taxon>Cytophagales</taxon>
        <taxon>Cyclobacteriaceae</taxon>
        <taxon>Algoriphagus</taxon>
    </lineage>
</organism>
<protein>
    <submittedName>
        <fullName evidence="2">Uncharacterized protein</fullName>
    </submittedName>
</protein>
<sequence>MQFTGNSLIRNADRRIQLTLNDFNAYHFSGGTNAYLSMDVSDKFLGPQIDFYEGPMLLQKHQVLSRFQANDEAFQLFERVLKRQKVSTVTNIVNSALGFGVMFVAVGFERQSSSQNNLLIPMTLTGIGLNIFSGNYERRTRNLTREALYRYNYQ</sequence>
<dbReference type="EMBL" id="FMXE01000011">
    <property type="protein sequence ID" value="SDA70705.1"/>
    <property type="molecule type" value="Genomic_DNA"/>
</dbReference>
<dbReference type="STRING" id="279824.SAMN03080617_01821"/>
<proteinExistence type="predicted"/>
<evidence type="ECO:0000313" key="3">
    <source>
        <dbReference type="Proteomes" id="UP000198756"/>
    </source>
</evidence>
<gene>
    <name evidence="2" type="ORF">SAMN03080617_01821</name>
</gene>
<dbReference type="Proteomes" id="UP000198756">
    <property type="component" value="Unassembled WGS sequence"/>
</dbReference>
<keyword evidence="1" id="KW-0812">Transmembrane</keyword>
<evidence type="ECO:0000313" key="2">
    <source>
        <dbReference type="EMBL" id="SDA70705.1"/>
    </source>
</evidence>